<feature type="compositionally biased region" description="Polar residues" evidence="7">
    <location>
        <begin position="84"/>
        <end position="123"/>
    </location>
</feature>
<keyword evidence="3" id="KW-0963">Cytoplasm</keyword>
<feature type="region of interest" description="Disordered" evidence="7">
    <location>
        <begin position="358"/>
        <end position="377"/>
    </location>
</feature>
<sequence length="564" mass="58266">MQKWQGNWLYPVDWVQTAGRKWRTRGGSSAVGIELDASDLEGAEVITDDEVDHRPVTARTKQQLDEDETIARQMQIEMLYDLHGSSSKPANATGSNNTMLNPASTSSGSQSPPMVQGSANSLLPSGDATHDLSVTGRSAAAISSGSQSLAGAVPLGSQRLGLGNEYPIQSGVGGLVTSGAGTGAGQKQQMNALQRSAAGMEQLTGMGAGVGMRGASEHTEQSESLWDTENDKDHMTEGESSPSPEPPLAPNDLDALFSYISQFKPESIDLDPVLKPFLPDYIPAIGDLEAMIKIPAPGAPSAASTTTAPPPGTAAPAAEASTMTFFQDLGITILDEPAAKQSDPAVLHYQLKAMSKAFGPTSTGPSGDSRAKNNDLDTPGLVHAIHAHDPFAKKLGDWITSTNAPEWAANRAVGGYAPAAGKAKYPTTDKLMDVWDEAFAGAPTNPLDVLTSVDPRTGMGPLGSLDLPLSEAVKLACAVLGIPVHEAPGGKKGRGLIDALHCLFEVYAGFAESQHFSNELGQGASGSGIDMTGFPSGSGEFGMGTDNGGASNGVGGGQSAEWMG</sequence>
<dbReference type="GO" id="GO:0005815">
    <property type="term" value="C:microtubule organizing center"/>
    <property type="evidence" value="ECO:0007669"/>
    <property type="project" value="TreeGrafter"/>
</dbReference>
<reference evidence="8 9" key="1">
    <citation type="submission" date="2016-07" db="EMBL/GenBank/DDBJ databases">
        <title>Pervasive Adenine N6-methylation of Active Genes in Fungi.</title>
        <authorList>
            <consortium name="DOE Joint Genome Institute"/>
            <person name="Mondo S.J."/>
            <person name="Dannebaum R.O."/>
            <person name="Kuo R.C."/>
            <person name="Labutti K."/>
            <person name="Haridas S."/>
            <person name="Kuo A."/>
            <person name="Salamov A."/>
            <person name="Ahrendt S.R."/>
            <person name="Lipzen A."/>
            <person name="Sullivan W."/>
            <person name="Andreopoulos W.B."/>
            <person name="Clum A."/>
            <person name="Lindquist E."/>
            <person name="Daum C."/>
            <person name="Ramamoorthy G.K."/>
            <person name="Gryganskyi A."/>
            <person name="Culley D."/>
            <person name="Magnuson J.K."/>
            <person name="James T.Y."/>
            <person name="O'Malley M.A."/>
            <person name="Stajich J.E."/>
            <person name="Spatafora J.W."/>
            <person name="Visel A."/>
            <person name="Grigoriev I.V."/>
        </authorList>
    </citation>
    <scope>NUCLEOTIDE SEQUENCE [LARGE SCALE GENOMIC DNA]</scope>
    <source>
        <strain evidence="8 9">PL171</strain>
    </source>
</reference>
<gene>
    <name evidence="8" type="ORF">BCR44DRAFT_1119901</name>
</gene>
<keyword evidence="9" id="KW-1185">Reference proteome</keyword>
<protein>
    <submittedName>
        <fullName evidence="8">Intraflagellar transport complex B protein 46 C terminal-domain-containing protein</fullName>
    </submittedName>
</protein>
<dbReference type="PANTHER" id="PTHR13376:SF0">
    <property type="entry name" value="INTRAFLAGELLAR TRANSPORT PROTEIN 46 HOMOLOG"/>
    <property type="match status" value="1"/>
</dbReference>
<dbReference type="PANTHER" id="PTHR13376">
    <property type="entry name" value="INTRAFLAGELLAR TRANSPORT PROTEIN 46 HOMOLOG"/>
    <property type="match status" value="1"/>
</dbReference>
<keyword evidence="4" id="KW-0969">Cilium</keyword>
<dbReference type="STRING" id="765915.A0A1Y2HLI9"/>
<keyword evidence="8" id="KW-0282">Flagellum</keyword>
<comment type="similarity">
    <text evidence="2">Belongs to the IFT46 family.</text>
</comment>
<feature type="compositionally biased region" description="Gly residues" evidence="7">
    <location>
        <begin position="539"/>
        <end position="558"/>
    </location>
</feature>
<dbReference type="OrthoDB" id="2119217at2759"/>
<evidence type="ECO:0000256" key="2">
    <source>
        <dbReference type="ARBA" id="ARBA00007700"/>
    </source>
</evidence>
<organism evidence="8 9">
    <name type="scientific">Catenaria anguillulae PL171</name>
    <dbReference type="NCBI Taxonomy" id="765915"/>
    <lineage>
        <taxon>Eukaryota</taxon>
        <taxon>Fungi</taxon>
        <taxon>Fungi incertae sedis</taxon>
        <taxon>Blastocladiomycota</taxon>
        <taxon>Blastocladiomycetes</taxon>
        <taxon>Blastocladiales</taxon>
        <taxon>Catenariaceae</taxon>
        <taxon>Catenaria</taxon>
    </lineage>
</organism>
<dbReference type="GO" id="GO:0042073">
    <property type="term" value="P:intraciliary transport"/>
    <property type="evidence" value="ECO:0007669"/>
    <property type="project" value="InterPro"/>
</dbReference>
<dbReference type="Proteomes" id="UP000193411">
    <property type="component" value="Unassembled WGS sequence"/>
</dbReference>
<evidence type="ECO:0000256" key="4">
    <source>
        <dbReference type="ARBA" id="ARBA00023069"/>
    </source>
</evidence>
<keyword evidence="6" id="KW-0966">Cell projection</keyword>
<evidence type="ECO:0000313" key="8">
    <source>
        <dbReference type="EMBL" id="ORZ35450.1"/>
    </source>
</evidence>
<evidence type="ECO:0000313" key="9">
    <source>
        <dbReference type="Proteomes" id="UP000193411"/>
    </source>
</evidence>
<feature type="region of interest" description="Disordered" evidence="7">
    <location>
        <begin position="210"/>
        <end position="252"/>
    </location>
</feature>
<proteinExistence type="inferred from homology"/>
<evidence type="ECO:0000256" key="3">
    <source>
        <dbReference type="ARBA" id="ARBA00022490"/>
    </source>
</evidence>
<name>A0A1Y2HLI9_9FUNG</name>
<dbReference type="AlphaFoldDB" id="A0A1Y2HLI9"/>
<evidence type="ECO:0000256" key="7">
    <source>
        <dbReference type="SAM" id="MobiDB-lite"/>
    </source>
</evidence>
<keyword evidence="5" id="KW-0206">Cytoskeleton</keyword>
<dbReference type="GO" id="GO:0031514">
    <property type="term" value="C:motile cilium"/>
    <property type="evidence" value="ECO:0007669"/>
    <property type="project" value="TreeGrafter"/>
</dbReference>
<comment type="caution">
    <text evidence="8">The sequence shown here is derived from an EMBL/GenBank/DDBJ whole genome shotgun (WGS) entry which is preliminary data.</text>
</comment>
<feature type="region of interest" description="Disordered" evidence="7">
    <location>
        <begin position="527"/>
        <end position="564"/>
    </location>
</feature>
<dbReference type="EMBL" id="MCFL01000022">
    <property type="protein sequence ID" value="ORZ35450.1"/>
    <property type="molecule type" value="Genomic_DNA"/>
</dbReference>
<evidence type="ECO:0000256" key="1">
    <source>
        <dbReference type="ARBA" id="ARBA00004120"/>
    </source>
</evidence>
<feature type="region of interest" description="Disordered" evidence="7">
    <location>
        <begin position="84"/>
        <end position="131"/>
    </location>
</feature>
<dbReference type="GO" id="GO:0060271">
    <property type="term" value="P:cilium assembly"/>
    <property type="evidence" value="ECO:0007669"/>
    <property type="project" value="TreeGrafter"/>
</dbReference>
<evidence type="ECO:0000256" key="5">
    <source>
        <dbReference type="ARBA" id="ARBA00023212"/>
    </source>
</evidence>
<evidence type="ECO:0000256" key="6">
    <source>
        <dbReference type="ARBA" id="ARBA00023273"/>
    </source>
</evidence>
<comment type="subcellular location">
    <subcellularLocation>
        <location evidence="1">Cytoplasm</location>
        <location evidence="1">Cytoskeleton</location>
        <location evidence="1">Cilium basal body</location>
    </subcellularLocation>
</comment>
<dbReference type="Pfam" id="PF12317">
    <property type="entry name" value="IFT46_B_C"/>
    <property type="match status" value="1"/>
</dbReference>
<accession>A0A1Y2HLI9</accession>
<dbReference type="GO" id="GO:0030992">
    <property type="term" value="C:intraciliary transport particle B"/>
    <property type="evidence" value="ECO:0007669"/>
    <property type="project" value="TreeGrafter"/>
</dbReference>
<dbReference type="InterPro" id="IPR022088">
    <property type="entry name" value="Intraflagellar_transp_cmplxB"/>
</dbReference>